<proteinExistence type="predicted"/>
<dbReference type="AlphaFoldDB" id="A0A0F9EIH9"/>
<organism evidence="1">
    <name type="scientific">marine sediment metagenome</name>
    <dbReference type="NCBI Taxonomy" id="412755"/>
    <lineage>
        <taxon>unclassified sequences</taxon>
        <taxon>metagenomes</taxon>
        <taxon>ecological metagenomes</taxon>
    </lineage>
</organism>
<reference evidence="1" key="1">
    <citation type="journal article" date="2015" name="Nature">
        <title>Complex archaea that bridge the gap between prokaryotes and eukaryotes.</title>
        <authorList>
            <person name="Spang A."/>
            <person name="Saw J.H."/>
            <person name="Jorgensen S.L."/>
            <person name="Zaremba-Niedzwiedzka K."/>
            <person name="Martijn J."/>
            <person name="Lind A.E."/>
            <person name="van Eijk R."/>
            <person name="Schleper C."/>
            <person name="Guy L."/>
            <person name="Ettema T.J."/>
        </authorList>
    </citation>
    <scope>NUCLEOTIDE SEQUENCE</scope>
</reference>
<sequence length="226" mass="24427">MFIYRPTTLDATFRYLWRKNVGPGGTNINHHDSDLEFTRGYSTTNMAAFSTGDIISAGNWYITFFVDGGVGVAPRIYHAQLGNTLTEPSYAQQDTPVGTLGTDASASALVGFRDSTRRFIGDIAVVSVWEEVLSLGQCKAQYYRVALTANFRLYCHLGYAGTGTQPDWSGNFNSGAVTGATVAPHVSLGPSFGFDSDWQGAFTAAVGGLSIPVAMNSYRQRYQSVV</sequence>
<comment type="caution">
    <text evidence="1">The sequence shown here is derived from an EMBL/GenBank/DDBJ whole genome shotgun (WGS) entry which is preliminary data.</text>
</comment>
<accession>A0A0F9EIH9</accession>
<evidence type="ECO:0000313" key="1">
    <source>
        <dbReference type="EMBL" id="KKL73893.1"/>
    </source>
</evidence>
<name>A0A0F9EIH9_9ZZZZ</name>
<protein>
    <submittedName>
        <fullName evidence="1">Uncharacterized protein</fullName>
    </submittedName>
</protein>
<gene>
    <name evidence="1" type="ORF">LCGC14_2070350</name>
</gene>
<dbReference type="EMBL" id="LAZR01024824">
    <property type="protein sequence ID" value="KKL73893.1"/>
    <property type="molecule type" value="Genomic_DNA"/>
</dbReference>